<dbReference type="SUPFAM" id="SSF82714">
    <property type="entry name" value="Multidrug efflux transporter AcrB TolC docking domain, DN and DC subdomains"/>
    <property type="match status" value="2"/>
</dbReference>
<feature type="transmembrane region" description="Helical" evidence="1">
    <location>
        <begin position="468"/>
        <end position="487"/>
    </location>
</feature>
<dbReference type="Gene3D" id="3.30.70.1430">
    <property type="entry name" value="Multidrug efflux transporter AcrB pore domain"/>
    <property type="match status" value="1"/>
</dbReference>
<keyword evidence="1" id="KW-0812">Transmembrane</keyword>
<sequence length="786" mass="84038">MHFTEPFIRRPILAISLSLVLFFFGLRSLGLMPITEYPPTNSSMITVTTHYFGATPKTVNAFITAPLEKAVGQAPGINYMTAVSEDGISILTLYMRMGEDPNAALSQVQSKVNTVLNQLPQGVMQPVVQEMSGSGAYLMLLSYHGKGFNQQQITDYLTRVVQPAIQSVPGVGLTSILPPGTGPNGNTYAMRVWLDPQEMSVLGITPAQVSAALKQNDFVAAVGRLRGQYTAVSLSANTALHSAAEFRNLVVATVHGVPIRLGQVAKVSLGAQTYDSSVMVDGQPAVNIGIQQAPGSNALKVSQGIQKVMAQLDSTMPPGMKGYTIYNGAQFVKSSLQEVEVNIALALLVVILVIYFFMGSWRALIVPVLAIPVAMVGAITILHALGYTLNLLTLLAMVLAIGLVVDDAIIVVENVHRHIENGATPLHAALASARELASPILVMATTLVAVFAPMAFIGGLVGHLFSEFAFTIVAMVLLSMVAALTLAPMLASRVLKAGHEGRMAHLVDHVFGRLKGLYGRTLFQSLRVWPATVTLALILTVGIYFLFSISQSELVMAGVVLKPERGDVTTQQVKEKVQKLAEQVPGMKLSAFGLPPLPGAAVGLPVQFVITSTGGGYHPLDAVSGKLVQEARASGLFSFVCKNLKYNNQIQEIHINRQMAASFGLSMADIGQNLETLLGGNYVNYFDMDGLSYRVVPQVPPALRANPDFLKAYTIKTPSGAQVPLSTFVSLQSRPAPTFLPQFQQLPAVFIQANPAPGVSLGQALQFLRDHAQKILPAGDQIHYAG</sequence>
<organism evidence="2 3">
    <name type="scientific">Acidithiobacillus ferrivorans</name>
    <dbReference type="NCBI Taxonomy" id="160808"/>
    <lineage>
        <taxon>Bacteria</taxon>
        <taxon>Pseudomonadati</taxon>
        <taxon>Pseudomonadota</taxon>
        <taxon>Acidithiobacillia</taxon>
        <taxon>Acidithiobacillales</taxon>
        <taxon>Acidithiobacillaceae</taxon>
        <taxon>Acidithiobacillus</taxon>
    </lineage>
</organism>
<name>A0A257TCX0_9PROT</name>
<proteinExistence type="predicted"/>
<evidence type="ECO:0000313" key="3">
    <source>
        <dbReference type="Proteomes" id="UP000216779"/>
    </source>
</evidence>
<protein>
    <submittedName>
        <fullName evidence="2">Multidrug efflux protein</fullName>
    </submittedName>
</protein>
<dbReference type="PANTHER" id="PTHR32063:SF14">
    <property type="entry name" value="BLL4319 PROTEIN"/>
    <property type="match status" value="1"/>
</dbReference>
<dbReference type="Gene3D" id="3.30.70.1320">
    <property type="entry name" value="Multidrug efflux transporter AcrB pore domain like"/>
    <property type="match status" value="1"/>
</dbReference>
<feature type="transmembrane region" description="Helical" evidence="1">
    <location>
        <begin position="440"/>
        <end position="462"/>
    </location>
</feature>
<feature type="non-terminal residue" evidence="2">
    <location>
        <position position="786"/>
    </location>
</feature>
<dbReference type="Proteomes" id="UP000216779">
    <property type="component" value="Unassembled WGS sequence"/>
</dbReference>
<dbReference type="Gene3D" id="3.30.2090.10">
    <property type="entry name" value="Multidrug efflux transporter AcrB TolC docking domain, DN and DC subdomains"/>
    <property type="match status" value="2"/>
</dbReference>
<dbReference type="AlphaFoldDB" id="A0A257TCX0"/>
<dbReference type="InterPro" id="IPR001036">
    <property type="entry name" value="Acrflvin-R"/>
</dbReference>
<evidence type="ECO:0000256" key="1">
    <source>
        <dbReference type="SAM" id="Phobius"/>
    </source>
</evidence>
<feature type="transmembrane region" description="Helical" evidence="1">
    <location>
        <begin position="12"/>
        <end position="34"/>
    </location>
</feature>
<comment type="caution">
    <text evidence="2">The sequence shown here is derived from an EMBL/GenBank/DDBJ whole genome shotgun (WGS) entry which is preliminary data.</text>
</comment>
<dbReference type="EMBL" id="NCBC01000043">
    <property type="protein sequence ID" value="OYV82366.1"/>
    <property type="molecule type" value="Genomic_DNA"/>
</dbReference>
<dbReference type="PANTHER" id="PTHR32063">
    <property type="match status" value="1"/>
</dbReference>
<dbReference type="SUPFAM" id="SSF82866">
    <property type="entry name" value="Multidrug efflux transporter AcrB transmembrane domain"/>
    <property type="match status" value="1"/>
</dbReference>
<keyword evidence="1" id="KW-1133">Transmembrane helix</keyword>
<dbReference type="PRINTS" id="PR00702">
    <property type="entry name" value="ACRIFLAVINRP"/>
</dbReference>
<feature type="transmembrane region" description="Helical" evidence="1">
    <location>
        <begin position="364"/>
        <end position="385"/>
    </location>
</feature>
<dbReference type="SUPFAM" id="SSF82693">
    <property type="entry name" value="Multidrug efflux transporter AcrB pore domain, PN1, PN2, PC1 and PC2 subdomains"/>
    <property type="match status" value="3"/>
</dbReference>
<reference evidence="2 3" key="1">
    <citation type="submission" date="2017-03" db="EMBL/GenBank/DDBJ databases">
        <title>Lifting the veil on microbial sulfur biogeochemistry in mining wastewaters.</title>
        <authorList>
            <person name="Kantor R.S."/>
            <person name="Colenbrander Nelson T."/>
            <person name="Marshall S."/>
            <person name="Bennett D."/>
            <person name="Apte S."/>
            <person name="Camacho D."/>
            <person name="Thomas B.C."/>
            <person name="Warren L.A."/>
            <person name="Banfield J.F."/>
        </authorList>
    </citation>
    <scope>NUCLEOTIDE SEQUENCE [LARGE SCALE GENOMIC DNA]</scope>
    <source>
        <strain evidence="2">21-59-9</strain>
    </source>
</reference>
<evidence type="ECO:0000313" key="2">
    <source>
        <dbReference type="EMBL" id="OYV82366.1"/>
    </source>
</evidence>
<dbReference type="Pfam" id="PF00873">
    <property type="entry name" value="ACR_tran"/>
    <property type="match status" value="2"/>
</dbReference>
<dbReference type="GO" id="GO:0042910">
    <property type="term" value="F:xenobiotic transmembrane transporter activity"/>
    <property type="evidence" value="ECO:0007669"/>
    <property type="project" value="TreeGrafter"/>
</dbReference>
<feature type="transmembrane region" description="Helical" evidence="1">
    <location>
        <begin position="339"/>
        <end position="357"/>
    </location>
</feature>
<dbReference type="GO" id="GO:0005886">
    <property type="term" value="C:plasma membrane"/>
    <property type="evidence" value="ECO:0007669"/>
    <property type="project" value="TreeGrafter"/>
</dbReference>
<feature type="transmembrane region" description="Helical" evidence="1">
    <location>
        <begin position="528"/>
        <end position="547"/>
    </location>
</feature>
<accession>A0A257TCX0</accession>
<feature type="transmembrane region" description="Helical" evidence="1">
    <location>
        <begin position="391"/>
        <end position="412"/>
    </location>
</feature>
<keyword evidence="1" id="KW-0472">Membrane</keyword>
<dbReference type="InterPro" id="IPR027463">
    <property type="entry name" value="AcrB_DN_DC_subdom"/>
</dbReference>
<dbReference type="Gene3D" id="1.20.1640.10">
    <property type="entry name" value="Multidrug efflux transporter AcrB transmembrane domain"/>
    <property type="match status" value="2"/>
</dbReference>
<gene>
    <name evidence="2" type="ORF">B7Z70_02375</name>
</gene>